<evidence type="ECO:0000313" key="3">
    <source>
        <dbReference type="Proteomes" id="UP000284403"/>
    </source>
</evidence>
<feature type="compositionally biased region" description="Basic and acidic residues" evidence="1">
    <location>
        <begin position="59"/>
        <end position="70"/>
    </location>
</feature>
<dbReference type="OrthoDB" id="246272at2759"/>
<dbReference type="AlphaFoldDB" id="A0A422Q8A1"/>
<dbReference type="EMBL" id="MKKU01000053">
    <property type="protein sequence ID" value="RNF26203.1"/>
    <property type="molecule type" value="Genomic_DNA"/>
</dbReference>
<feature type="region of interest" description="Disordered" evidence="1">
    <location>
        <begin position="182"/>
        <end position="208"/>
    </location>
</feature>
<comment type="caution">
    <text evidence="2">The sequence shown here is derived from an EMBL/GenBank/DDBJ whole genome shotgun (WGS) entry which is preliminary data.</text>
</comment>
<evidence type="ECO:0000256" key="1">
    <source>
        <dbReference type="SAM" id="MobiDB-lite"/>
    </source>
</evidence>
<keyword evidence="3" id="KW-1185">Reference proteome</keyword>
<feature type="compositionally biased region" description="Pro residues" evidence="1">
    <location>
        <begin position="184"/>
        <end position="202"/>
    </location>
</feature>
<proteinExistence type="predicted"/>
<dbReference type="Proteomes" id="UP000284403">
    <property type="component" value="Unassembled WGS sequence"/>
</dbReference>
<gene>
    <name evidence="2" type="ORF">Tco025E_01667</name>
</gene>
<organism evidence="2 3">
    <name type="scientific">Trypanosoma conorhini</name>
    <dbReference type="NCBI Taxonomy" id="83891"/>
    <lineage>
        <taxon>Eukaryota</taxon>
        <taxon>Discoba</taxon>
        <taxon>Euglenozoa</taxon>
        <taxon>Kinetoplastea</taxon>
        <taxon>Metakinetoplastina</taxon>
        <taxon>Trypanosomatida</taxon>
        <taxon>Trypanosomatidae</taxon>
        <taxon>Trypanosoma</taxon>
    </lineage>
</organism>
<dbReference type="GeneID" id="40315278"/>
<feature type="region of interest" description="Disordered" evidence="1">
    <location>
        <begin position="38"/>
        <end position="76"/>
    </location>
</feature>
<sequence>MPLKFVPRALNSEDSMRLALLHMLRHEHAVILQTFAGNAAAPRGRPPRSLPSAFCGSREGAEGAPRREEVAPPQLPQLVYGTSRQTLGPAARAAEATGLPLPHPPQFPAERPPRLFLSLSLPHFDLPLVFAAPRRGTRDSPRARRRAWLPPAVTAKDVAATWEEMCAAFCAAWDVTVRVEGSPSPLPLPLPPSAEQPPPPPSRDGRATPLYPAVVPCRTMCRQQRRRERVPPAVYAAGWLEDVRPAFTAQAAALRRCFLAATRAPSGAAAAQPPPPPVVAVVDTPRVSSAGDAGGRFELPRIVVPPLPRGEGVRKALQQLRLQPFLPRASPQCMTRATELRFPDGKHVRQTLSLRNTAKERLQELCASRCPPRRRRRRRQATGWFSGGTFCVAQGRDLAAAALHPSAVLSAASHLRPPGRSAVKRRCADVPQPPPPPVVHVHAAAVFAPSTWQPLTFAAEENSDACGAEGAKIAPWRVFPREVELQTFQQLFERRLRRRGTARQDAEEEEEDYDADGEAWCHAAFLHDVHTMPLPYREATALIDDARLHYCYRLALHRERRRLGL</sequence>
<dbReference type="RefSeq" id="XP_029231409.1">
    <property type="nucleotide sequence ID" value="XM_029368604.1"/>
</dbReference>
<name>A0A422Q8A1_9TRYP</name>
<evidence type="ECO:0000313" key="2">
    <source>
        <dbReference type="EMBL" id="RNF26203.1"/>
    </source>
</evidence>
<protein>
    <submittedName>
        <fullName evidence="2">Uncharacterized protein</fullName>
    </submittedName>
</protein>
<accession>A0A422Q8A1</accession>
<reference evidence="2 3" key="1">
    <citation type="journal article" date="2018" name="BMC Genomics">
        <title>Genomic comparison of Trypanosoma conorhini and Trypanosoma rangeli to Trypanosoma cruzi strains of high and low virulence.</title>
        <authorList>
            <person name="Bradwell K.R."/>
            <person name="Koparde V.N."/>
            <person name="Matveyev A.V."/>
            <person name="Serrano M.G."/>
            <person name="Alves J.M."/>
            <person name="Parikh H."/>
            <person name="Huang B."/>
            <person name="Lee V."/>
            <person name="Espinosa-Alvarez O."/>
            <person name="Ortiz P.A."/>
            <person name="Costa-Martins A.G."/>
            <person name="Teixeira M.M."/>
            <person name="Buck G.A."/>
        </authorList>
    </citation>
    <scope>NUCLEOTIDE SEQUENCE [LARGE SCALE GENOMIC DNA]</scope>
    <source>
        <strain evidence="2 3">025E</strain>
    </source>
</reference>